<evidence type="ECO:0008006" key="4">
    <source>
        <dbReference type="Google" id="ProtNLM"/>
    </source>
</evidence>
<organism evidence="2 3">
    <name type="scientific">Coniophora puteana (strain RWD-64-598)</name>
    <name type="common">Brown rot fungus</name>
    <dbReference type="NCBI Taxonomy" id="741705"/>
    <lineage>
        <taxon>Eukaryota</taxon>
        <taxon>Fungi</taxon>
        <taxon>Dikarya</taxon>
        <taxon>Basidiomycota</taxon>
        <taxon>Agaricomycotina</taxon>
        <taxon>Agaricomycetes</taxon>
        <taxon>Agaricomycetidae</taxon>
        <taxon>Boletales</taxon>
        <taxon>Coniophorineae</taxon>
        <taxon>Coniophoraceae</taxon>
        <taxon>Coniophora</taxon>
    </lineage>
</organism>
<comment type="caution">
    <text evidence="2">The sequence shown here is derived from an EMBL/GenBank/DDBJ whole genome shotgun (WGS) entry which is preliminary data.</text>
</comment>
<dbReference type="KEGG" id="cput:CONPUDRAFT_121899"/>
<gene>
    <name evidence="2" type="ORF">CONPUDRAFT_121899</name>
</gene>
<dbReference type="Proteomes" id="UP000053558">
    <property type="component" value="Unassembled WGS sequence"/>
</dbReference>
<dbReference type="SUPFAM" id="SSF56112">
    <property type="entry name" value="Protein kinase-like (PK-like)"/>
    <property type="match status" value="1"/>
</dbReference>
<keyword evidence="3" id="KW-1185">Reference proteome</keyword>
<dbReference type="EMBL" id="JH711576">
    <property type="protein sequence ID" value="EIW83362.1"/>
    <property type="molecule type" value="Genomic_DNA"/>
</dbReference>
<dbReference type="AlphaFoldDB" id="A0A5M3MW21"/>
<name>A0A5M3MW21_CONPW</name>
<dbReference type="OMA" id="ARINRCR"/>
<sequence length="324" mass="36149">MKTVQTTSMFSTLTIIGTQLPRPIALTRSEDFPPHKLDVSHGVHVPTMRWGPSQVPRGAGHLSLRLGKRISGGSSGVAYEAEVLSSGTEESNIIPSDPSPQEQHLCVKVARINRCRTLAREAWMYRKLGGLRGIVAPHFYGFFAADLPETHRPFPPKEDLVHLEQDDPTVDEFLPDDDPVDGQGGRDNSKWCEWRPNPDAPILAVLVISRGGETYFGRDHYDSSMQEDVRAVLLDLSRASLLHGDLRPPNLVRAPANAIPCDLPGCVHKWNIIDLARAYAVDIPVNAALYSKTDRTPEEESNLRTWDFFLDIQQSSYRTKHFAL</sequence>
<dbReference type="InterPro" id="IPR011009">
    <property type="entry name" value="Kinase-like_dom_sf"/>
</dbReference>
<feature type="region of interest" description="Disordered" evidence="1">
    <location>
        <begin position="172"/>
        <end position="191"/>
    </location>
</feature>
<reference evidence="3" key="1">
    <citation type="journal article" date="2012" name="Science">
        <title>The Paleozoic origin of enzymatic lignin decomposition reconstructed from 31 fungal genomes.</title>
        <authorList>
            <person name="Floudas D."/>
            <person name="Binder M."/>
            <person name="Riley R."/>
            <person name="Barry K."/>
            <person name="Blanchette R.A."/>
            <person name="Henrissat B."/>
            <person name="Martinez A.T."/>
            <person name="Otillar R."/>
            <person name="Spatafora J.W."/>
            <person name="Yadav J.S."/>
            <person name="Aerts A."/>
            <person name="Benoit I."/>
            <person name="Boyd A."/>
            <person name="Carlson A."/>
            <person name="Copeland A."/>
            <person name="Coutinho P.M."/>
            <person name="de Vries R.P."/>
            <person name="Ferreira P."/>
            <person name="Findley K."/>
            <person name="Foster B."/>
            <person name="Gaskell J."/>
            <person name="Glotzer D."/>
            <person name="Gorecki P."/>
            <person name="Heitman J."/>
            <person name="Hesse C."/>
            <person name="Hori C."/>
            <person name="Igarashi K."/>
            <person name="Jurgens J.A."/>
            <person name="Kallen N."/>
            <person name="Kersten P."/>
            <person name="Kohler A."/>
            <person name="Kuees U."/>
            <person name="Kumar T.K.A."/>
            <person name="Kuo A."/>
            <person name="LaButti K."/>
            <person name="Larrondo L.F."/>
            <person name="Lindquist E."/>
            <person name="Ling A."/>
            <person name="Lombard V."/>
            <person name="Lucas S."/>
            <person name="Lundell T."/>
            <person name="Martin R."/>
            <person name="McLaughlin D.J."/>
            <person name="Morgenstern I."/>
            <person name="Morin E."/>
            <person name="Murat C."/>
            <person name="Nagy L.G."/>
            <person name="Nolan M."/>
            <person name="Ohm R.A."/>
            <person name="Patyshakuliyeva A."/>
            <person name="Rokas A."/>
            <person name="Ruiz-Duenas F.J."/>
            <person name="Sabat G."/>
            <person name="Salamov A."/>
            <person name="Samejima M."/>
            <person name="Schmutz J."/>
            <person name="Slot J.C."/>
            <person name="St John F."/>
            <person name="Stenlid J."/>
            <person name="Sun H."/>
            <person name="Sun S."/>
            <person name="Syed K."/>
            <person name="Tsang A."/>
            <person name="Wiebenga A."/>
            <person name="Young D."/>
            <person name="Pisabarro A."/>
            <person name="Eastwood D.C."/>
            <person name="Martin F."/>
            <person name="Cullen D."/>
            <person name="Grigoriev I.V."/>
            <person name="Hibbett D.S."/>
        </authorList>
    </citation>
    <scope>NUCLEOTIDE SEQUENCE [LARGE SCALE GENOMIC DNA]</scope>
    <source>
        <strain evidence="3">RWD-64-598 SS2</strain>
    </source>
</reference>
<dbReference type="GeneID" id="19199649"/>
<accession>A0A5M3MW21</accession>
<protein>
    <recommendedName>
        <fullName evidence="4">Protein kinase domain-containing protein</fullName>
    </recommendedName>
</protein>
<dbReference type="RefSeq" id="XP_007767144.1">
    <property type="nucleotide sequence ID" value="XM_007768954.1"/>
</dbReference>
<evidence type="ECO:0000313" key="2">
    <source>
        <dbReference type="EMBL" id="EIW83362.1"/>
    </source>
</evidence>
<proteinExistence type="predicted"/>
<evidence type="ECO:0000256" key="1">
    <source>
        <dbReference type="SAM" id="MobiDB-lite"/>
    </source>
</evidence>
<evidence type="ECO:0000313" key="3">
    <source>
        <dbReference type="Proteomes" id="UP000053558"/>
    </source>
</evidence>
<dbReference type="OrthoDB" id="3182995at2759"/>